<evidence type="ECO:0000313" key="2">
    <source>
        <dbReference type="EMBL" id="ARS36583.1"/>
    </source>
</evidence>
<dbReference type="Proteomes" id="UP000266292">
    <property type="component" value="Chromosome"/>
</dbReference>
<proteinExistence type="predicted"/>
<organism evidence="2 3">
    <name type="scientific">Pontibacter actiniarum</name>
    <dbReference type="NCBI Taxonomy" id="323450"/>
    <lineage>
        <taxon>Bacteria</taxon>
        <taxon>Pseudomonadati</taxon>
        <taxon>Bacteroidota</taxon>
        <taxon>Cytophagia</taxon>
        <taxon>Cytophagales</taxon>
        <taxon>Hymenobacteraceae</taxon>
        <taxon>Pontibacter</taxon>
    </lineage>
</organism>
<reference evidence="3" key="1">
    <citation type="submission" date="2017-05" db="EMBL/GenBank/DDBJ databases">
        <authorList>
            <person name="Ray J."/>
            <person name="Price M."/>
            <person name="Deutschbauer A."/>
        </authorList>
    </citation>
    <scope>NUCLEOTIDE SEQUENCE [LARGE SCALE GENOMIC DNA]</scope>
    <source>
        <strain evidence="3">DSM 19842</strain>
    </source>
</reference>
<keyword evidence="3" id="KW-1185">Reference proteome</keyword>
<name>A0A1X9YUQ6_9BACT</name>
<feature type="compositionally biased region" description="Polar residues" evidence="1">
    <location>
        <begin position="24"/>
        <end position="38"/>
    </location>
</feature>
<dbReference type="STRING" id="709015.GCA_000472485_02987"/>
<evidence type="ECO:0000256" key="1">
    <source>
        <dbReference type="SAM" id="MobiDB-lite"/>
    </source>
</evidence>
<dbReference type="OrthoDB" id="1494315at2"/>
<dbReference type="KEGG" id="pact:CA264_14785"/>
<accession>A0A1X9YUQ6</accession>
<evidence type="ECO:0000313" key="3">
    <source>
        <dbReference type="Proteomes" id="UP000266292"/>
    </source>
</evidence>
<dbReference type="RefSeq" id="WP_025608171.1">
    <property type="nucleotide sequence ID" value="NZ_CP021235.1"/>
</dbReference>
<protein>
    <submittedName>
        <fullName evidence="2">Uncharacterized protein</fullName>
    </submittedName>
</protein>
<gene>
    <name evidence="2" type="ORF">CA264_14785</name>
</gene>
<dbReference type="EMBL" id="CP021235">
    <property type="protein sequence ID" value="ARS36583.1"/>
    <property type="molecule type" value="Genomic_DNA"/>
</dbReference>
<sequence length="221" mass="23823">MKQFTLHCILAGTLCFASCQSQENNNATTTEPAGNGTATAALPPEPQAPDSAHLIVPGERIGPLTLNMPHTAISDAMGEPDSGNAAMGKSLQFWLNQGQPQDYLAVYIVNNFDGTGSPAKVKQIQVTSPNYKTSNGISTGSTMPAIREQFGSLTPIAYYTNKQNKKVYIFDDQAEGITFEVTPPDSTCVAITVHEKGKDITATYLPIHPDTTRLRQPQQPR</sequence>
<feature type="region of interest" description="Disordered" evidence="1">
    <location>
        <begin position="24"/>
        <end position="49"/>
    </location>
</feature>
<dbReference type="AlphaFoldDB" id="A0A1X9YUQ6"/>